<dbReference type="AlphaFoldDB" id="A0A3N4MAZ4"/>
<evidence type="ECO:0000256" key="5">
    <source>
        <dbReference type="ARBA" id="ARBA00022840"/>
    </source>
</evidence>
<dbReference type="Gene3D" id="3.10.110.10">
    <property type="entry name" value="Ubiquitin Conjugating Enzyme"/>
    <property type="match status" value="1"/>
</dbReference>
<proteinExistence type="inferred from homology"/>
<dbReference type="InterPro" id="IPR016135">
    <property type="entry name" value="UBQ-conjugating_enzyme/RWD"/>
</dbReference>
<dbReference type="SMART" id="SM00212">
    <property type="entry name" value="UBCc"/>
    <property type="match status" value="1"/>
</dbReference>
<dbReference type="GO" id="GO:0061631">
    <property type="term" value="F:ubiquitin conjugating enzyme activity"/>
    <property type="evidence" value="ECO:0007669"/>
    <property type="project" value="UniProtKB-EC"/>
</dbReference>
<keyword evidence="3 13" id="KW-0547">Nucleotide-binding</keyword>
<dbReference type="PANTHER" id="PTHR24067">
    <property type="entry name" value="UBIQUITIN-CONJUGATING ENZYME E2"/>
    <property type="match status" value="1"/>
</dbReference>
<keyword evidence="17" id="KW-1185">Reference proteome</keyword>
<dbReference type="InterPro" id="IPR023313">
    <property type="entry name" value="UBQ-conjugating_AS"/>
</dbReference>
<feature type="compositionally biased region" description="Basic and acidic residues" evidence="14">
    <location>
        <begin position="164"/>
        <end position="179"/>
    </location>
</feature>
<keyword evidence="5 13" id="KW-0067">ATP-binding</keyword>
<dbReference type="STRING" id="1051890.A0A3N4MAZ4"/>
<dbReference type="GO" id="GO:0005524">
    <property type="term" value="F:ATP binding"/>
    <property type="evidence" value="ECO:0007669"/>
    <property type="project" value="UniProtKB-UniRule"/>
</dbReference>
<evidence type="ECO:0000256" key="2">
    <source>
        <dbReference type="ARBA" id="ARBA00022679"/>
    </source>
</evidence>
<dbReference type="SUPFAM" id="SSF46934">
    <property type="entry name" value="UBA-like"/>
    <property type="match status" value="1"/>
</dbReference>
<dbReference type="InterPro" id="IPR050113">
    <property type="entry name" value="Ub_conjugating_enzyme"/>
</dbReference>
<name>A0A3N4MAZ4_9PEZI</name>
<dbReference type="CDD" id="cd23800">
    <property type="entry name" value="UBCc_UBE2K"/>
    <property type="match status" value="1"/>
</dbReference>
<dbReference type="Proteomes" id="UP000267821">
    <property type="component" value="Unassembled WGS sequence"/>
</dbReference>
<evidence type="ECO:0000256" key="14">
    <source>
        <dbReference type="SAM" id="MobiDB-lite"/>
    </source>
</evidence>
<evidence type="ECO:0000256" key="6">
    <source>
        <dbReference type="ARBA" id="ARBA00039884"/>
    </source>
</evidence>
<gene>
    <name evidence="16" type="ORF">L211DRAFT_856131</name>
</gene>
<reference evidence="16 17" key="1">
    <citation type="journal article" date="2018" name="Nat. Ecol. Evol.">
        <title>Pezizomycetes genomes reveal the molecular basis of ectomycorrhizal truffle lifestyle.</title>
        <authorList>
            <person name="Murat C."/>
            <person name="Payen T."/>
            <person name="Noel B."/>
            <person name="Kuo A."/>
            <person name="Morin E."/>
            <person name="Chen J."/>
            <person name="Kohler A."/>
            <person name="Krizsan K."/>
            <person name="Balestrini R."/>
            <person name="Da Silva C."/>
            <person name="Montanini B."/>
            <person name="Hainaut M."/>
            <person name="Levati E."/>
            <person name="Barry K.W."/>
            <person name="Belfiori B."/>
            <person name="Cichocki N."/>
            <person name="Clum A."/>
            <person name="Dockter R.B."/>
            <person name="Fauchery L."/>
            <person name="Guy J."/>
            <person name="Iotti M."/>
            <person name="Le Tacon F."/>
            <person name="Lindquist E.A."/>
            <person name="Lipzen A."/>
            <person name="Malagnac F."/>
            <person name="Mello A."/>
            <person name="Molinier V."/>
            <person name="Miyauchi S."/>
            <person name="Poulain J."/>
            <person name="Riccioni C."/>
            <person name="Rubini A."/>
            <person name="Sitrit Y."/>
            <person name="Splivallo R."/>
            <person name="Traeger S."/>
            <person name="Wang M."/>
            <person name="Zifcakova L."/>
            <person name="Wipf D."/>
            <person name="Zambonelli A."/>
            <person name="Paolocci F."/>
            <person name="Nowrousian M."/>
            <person name="Ottonello S."/>
            <person name="Baldrian P."/>
            <person name="Spatafora J.W."/>
            <person name="Henrissat B."/>
            <person name="Nagy L.G."/>
            <person name="Aury J.M."/>
            <person name="Wincker P."/>
            <person name="Grigoriev I.V."/>
            <person name="Bonfante P."/>
            <person name="Martin F.M."/>
        </authorList>
    </citation>
    <scope>NUCLEOTIDE SEQUENCE [LARGE SCALE GENOMIC DNA]</scope>
    <source>
        <strain evidence="16 17">ATCC MYA-4762</strain>
    </source>
</reference>
<dbReference type="Gene3D" id="1.10.8.10">
    <property type="entry name" value="DNA helicase RuvA subunit, C-terminal domain"/>
    <property type="match status" value="1"/>
</dbReference>
<dbReference type="FunFam" id="3.10.110.10:FF:000037">
    <property type="entry name" value="ubiquitin-conjugating enzyme E2 27"/>
    <property type="match status" value="1"/>
</dbReference>
<dbReference type="InParanoid" id="A0A3N4MAZ4"/>
<comment type="similarity">
    <text evidence="13">Belongs to the ubiquitin-conjugating enzyme family.</text>
</comment>
<feature type="compositionally biased region" description="Polar residues" evidence="14">
    <location>
        <begin position="153"/>
        <end position="162"/>
    </location>
</feature>
<feature type="active site" description="Glycyl thioester intermediate" evidence="12">
    <location>
        <position position="90"/>
    </location>
</feature>
<evidence type="ECO:0000256" key="4">
    <source>
        <dbReference type="ARBA" id="ARBA00022786"/>
    </source>
</evidence>
<dbReference type="PROSITE" id="PS00183">
    <property type="entry name" value="UBC_1"/>
    <property type="match status" value="1"/>
</dbReference>
<organism evidence="16 17">
    <name type="scientific">Terfezia boudieri ATCC MYA-4762</name>
    <dbReference type="NCBI Taxonomy" id="1051890"/>
    <lineage>
        <taxon>Eukaryota</taxon>
        <taxon>Fungi</taxon>
        <taxon>Dikarya</taxon>
        <taxon>Ascomycota</taxon>
        <taxon>Pezizomycotina</taxon>
        <taxon>Pezizomycetes</taxon>
        <taxon>Pezizales</taxon>
        <taxon>Pezizaceae</taxon>
        <taxon>Terfezia</taxon>
    </lineage>
</organism>
<dbReference type="FunCoup" id="A0A3N4MAZ4">
    <property type="interactions" value="1188"/>
</dbReference>
<evidence type="ECO:0000256" key="1">
    <source>
        <dbReference type="ARBA" id="ARBA00012486"/>
    </source>
</evidence>
<dbReference type="InterPro" id="IPR015368">
    <property type="entry name" value="UBA_C_fun"/>
</dbReference>
<evidence type="ECO:0000256" key="12">
    <source>
        <dbReference type="PROSITE-ProRule" id="PRU10133"/>
    </source>
</evidence>
<keyword evidence="2" id="KW-0808">Transferase</keyword>
<dbReference type="Pfam" id="PF09288">
    <property type="entry name" value="UBA_3"/>
    <property type="match status" value="1"/>
</dbReference>
<dbReference type="InterPro" id="IPR000608">
    <property type="entry name" value="UBC"/>
</dbReference>
<evidence type="ECO:0000256" key="3">
    <source>
        <dbReference type="ARBA" id="ARBA00022741"/>
    </source>
</evidence>
<dbReference type="EMBL" id="ML121533">
    <property type="protein sequence ID" value="RPB26755.1"/>
    <property type="molecule type" value="Genomic_DNA"/>
</dbReference>
<evidence type="ECO:0000256" key="13">
    <source>
        <dbReference type="RuleBase" id="RU362109"/>
    </source>
</evidence>
<evidence type="ECO:0000256" key="11">
    <source>
        <dbReference type="ARBA" id="ARBA00077197"/>
    </source>
</evidence>
<dbReference type="InterPro" id="IPR009060">
    <property type="entry name" value="UBA-like_sf"/>
</dbReference>
<protein>
    <recommendedName>
        <fullName evidence="10">Ubiquitin-conjugating enzyme E2 1</fullName>
        <ecNumber evidence="1">2.3.2.23</ecNumber>
    </recommendedName>
    <alternativeName>
        <fullName evidence="11">E2 ubiquitin-conjugating enzyme 1</fullName>
    </alternativeName>
    <alternativeName>
        <fullName evidence="8">E2 ubiquitin-conjugating enzyme 2</fullName>
    </alternativeName>
    <alternativeName>
        <fullName evidence="9">Ubiquitin carrier protein UBC2</fullName>
    </alternativeName>
    <alternativeName>
        <fullName evidence="6">Ubiquitin-conjugating enzyme E2 2</fullName>
    </alternativeName>
    <alternativeName>
        <fullName evidence="7">Ubiquitin-protein ligase UBC2</fullName>
    </alternativeName>
</protein>
<dbReference type="OrthoDB" id="9993688at2759"/>
<sequence length="229" mass="25590">MSSPSQRRIIKELQDMSRDTSSGMEASVIDPQNMTHLIGRFKGPPDTPYENGEFAVDIQLPDNYPFSPPKMKFSTKVWHPNISSQTGAICLDTLSAKWTPVLTIKTALLSLQSLLSAPEPSDPQDAEVATMMLSDPEAFKRKAREWAIHYANAPSTAQQSRGPSVEERRQQEKERELQGYDERTVDRFMDMGFSVSDVVVALRRVGVRPGQGRLSEEVAQRVAEKLLGL</sequence>
<evidence type="ECO:0000256" key="8">
    <source>
        <dbReference type="ARBA" id="ARBA00042179"/>
    </source>
</evidence>
<dbReference type="PROSITE" id="PS50127">
    <property type="entry name" value="UBC_2"/>
    <property type="match status" value="1"/>
</dbReference>
<accession>A0A3N4MAZ4</accession>
<evidence type="ECO:0000313" key="16">
    <source>
        <dbReference type="EMBL" id="RPB26755.1"/>
    </source>
</evidence>
<dbReference type="Pfam" id="PF00179">
    <property type="entry name" value="UQ_con"/>
    <property type="match status" value="1"/>
</dbReference>
<keyword evidence="4 13" id="KW-0833">Ubl conjugation pathway</keyword>
<evidence type="ECO:0000256" key="10">
    <source>
        <dbReference type="ARBA" id="ARBA00072431"/>
    </source>
</evidence>
<evidence type="ECO:0000313" key="17">
    <source>
        <dbReference type="Proteomes" id="UP000267821"/>
    </source>
</evidence>
<feature type="domain" description="UBC core" evidence="15">
    <location>
        <begin position="4"/>
        <end position="152"/>
    </location>
</feature>
<evidence type="ECO:0000259" key="15">
    <source>
        <dbReference type="PROSITE" id="PS50127"/>
    </source>
</evidence>
<dbReference type="SUPFAM" id="SSF54495">
    <property type="entry name" value="UBC-like"/>
    <property type="match status" value="1"/>
</dbReference>
<evidence type="ECO:0000256" key="9">
    <source>
        <dbReference type="ARBA" id="ARBA00042190"/>
    </source>
</evidence>
<feature type="region of interest" description="Disordered" evidence="14">
    <location>
        <begin position="152"/>
        <end position="179"/>
    </location>
</feature>
<dbReference type="EC" id="2.3.2.23" evidence="1"/>
<evidence type="ECO:0000256" key="7">
    <source>
        <dbReference type="ARBA" id="ARBA00041569"/>
    </source>
</evidence>